<sequence>MGSDNILAPLYIITMDEVDQREFMAILVKCIKGCFGHRGDEVHVCPNRSTQRRIEDALKEFKAMIRTLCNFFSIFGQVSRNPIDAHGTLPWKDNTATILSEAVGAPREWIMWQTVEVGLEGTYKVVLFCMGDRASIWLFKRRAKADVRGLWLKESIWLAFNLEEAKHLEQEQQEQVRTPRWPFRASVADDSASITGVNLEPLMMEGQD</sequence>
<protein>
    <submittedName>
        <fullName evidence="1">Uncharacterized protein</fullName>
    </submittedName>
</protein>
<dbReference type="RefSeq" id="XP_060322603.1">
    <property type="nucleotide sequence ID" value="XM_060470482.1"/>
</dbReference>
<evidence type="ECO:0000313" key="2">
    <source>
        <dbReference type="Proteomes" id="UP001175211"/>
    </source>
</evidence>
<gene>
    <name evidence="1" type="ORF">EV420DRAFT_1487059</name>
</gene>
<reference evidence="1" key="1">
    <citation type="submission" date="2023-06" db="EMBL/GenBank/DDBJ databases">
        <authorList>
            <consortium name="Lawrence Berkeley National Laboratory"/>
            <person name="Ahrendt S."/>
            <person name="Sahu N."/>
            <person name="Indic B."/>
            <person name="Wong-Bajracharya J."/>
            <person name="Merenyi Z."/>
            <person name="Ke H.-M."/>
            <person name="Monk M."/>
            <person name="Kocsube S."/>
            <person name="Drula E."/>
            <person name="Lipzen A."/>
            <person name="Balint B."/>
            <person name="Henrissat B."/>
            <person name="Andreopoulos B."/>
            <person name="Martin F.M."/>
            <person name="Harder C.B."/>
            <person name="Rigling D."/>
            <person name="Ford K.L."/>
            <person name="Foster G.D."/>
            <person name="Pangilinan J."/>
            <person name="Papanicolaou A."/>
            <person name="Barry K."/>
            <person name="LaButti K."/>
            <person name="Viragh M."/>
            <person name="Koriabine M."/>
            <person name="Yan M."/>
            <person name="Riley R."/>
            <person name="Champramary S."/>
            <person name="Plett K.L."/>
            <person name="Tsai I.J."/>
            <person name="Slot J."/>
            <person name="Sipos G."/>
            <person name="Plett J."/>
            <person name="Nagy L.G."/>
            <person name="Grigoriev I.V."/>
        </authorList>
    </citation>
    <scope>NUCLEOTIDE SEQUENCE</scope>
    <source>
        <strain evidence="1">CCBAS 213</strain>
    </source>
</reference>
<dbReference type="AlphaFoldDB" id="A0AA39MJR6"/>
<dbReference type="Proteomes" id="UP001175211">
    <property type="component" value="Unassembled WGS sequence"/>
</dbReference>
<proteinExistence type="predicted"/>
<name>A0AA39MJR6_ARMTA</name>
<accession>A0AA39MJR6</accession>
<keyword evidence="2" id="KW-1185">Reference proteome</keyword>
<dbReference type="EMBL" id="JAUEPS010000109">
    <property type="protein sequence ID" value="KAK0437446.1"/>
    <property type="molecule type" value="Genomic_DNA"/>
</dbReference>
<dbReference type="GeneID" id="85354030"/>
<comment type="caution">
    <text evidence="1">The sequence shown here is derived from an EMBL/GenBank/DDBJ whole genome shotgun (WGS) entry which is preliminary data.</text>
</comment>
<organism evidence="1 2">
    <name type="scientific">Armillaria tabescens</name>
    <name type="common">Ringless honey mushroom</name>
    <name type="synonym">Agaricus tabescens</name>
    <dbReference type="NCBI Taxonomy" id="1929756"/>
    <lineage>
        <taxon>Eukaryota</taxon>
        <taxon>Fungi</taxon>
        <taxon>Dikarya</taxon>
        <taxon>Basidiomycota</taxon>
        <taxon>Agaricomycotina</taxon>
        <taxon>Agaricomycetes</taxon>
        <taxon>Agaricomycetidae</taxon>
        <taxon>Agaricales</taxon>
        <taxon>Marasmiineae</taxon>
        <taxon>Physalacriaceae</taxon>
        <taxon>Desarmillaria</taxon>
    </lineage>
</organism>
<evidence type="ECO:0000313" key="1">
    <source>
        <dbReference type="EMBL" id="KAK0437446.1"/>
    </source>
</evidence>